<accession>A0ABV0TGG4</accession>
<dbReference type="EMBL" id="JAHRIQ010034817">
    <property type="protein sequence ID" value="MEQ2231536.1"/>
    <property type="molecule type" value="Genomic_DNA"/>
</dbReference>
<proteinExistence type="predicted"/>
<evidence type="ECO:0008006" key="4">
    <source>
        <dbReference type="Google" id="ProtNLM"/>
    </source>
</evidence>
<feature type="chain" id="PRO_5046670807" description="Secreted protein" evidence="1">
    <location>
        <begin position="19"/>
        <end position="130"/>
    </location>
</feature>
<keyword evidence="1" id="KW-0732">Signal</keyword>
<sequence>MTDWLTALSLSLYRLLLSEVPHFTQMQDQKNKTNGCPCSAAIFPYLLCAMNATDCTLCSFAHIQKSTGKAKNVLCSFTASLFVGHAQGWLAVSAPPTHPPSLYTPMHSLKHPHLHKVCELLYLSNGLGNY</sequence>
<dbReference type="Proteomes" id="UP001482620">
    <property type="component" value="Unassembled WGS sequence"/>
</dbReference>
<evidence type="ECO:0000256" key="1">
    <source>
        <dbReference type="SAM" id="SignalP"/>
    </source>
</evidence>
<protein>
    <recommendedName>
        <fullName evidence="4">Secreted protein</fullName>
    </recommendedName>
</protein>
<organism evidence="2 3">
    <name type="scientific">Ilyodon furcidens</name>
    <name type="common">goldbreast splitfin</name>
    <dbReference type="NCBI Taxonomy" id="33524"/>
    <lineage>
        <taxon>Eukaryota</taxon>
        <taxon>Metazoa</taxon>
        <taxon>Chordata</taxon>
        <taxon>Craniata</taxon>
        <taxon>Vertebrata</taxon>
        <taxon>Euteleostomi</taxon>
        <taxon>Actinopterygii</taxon>
        <taxon>Neopterygii</taxon>
        <taxon>Teleostei</taxon>
        <taxon>Neoteleostei</taxon>
        <taxon>Acanthomorphata</taxon>
        <taxon>Ovalentaria</taxon>
        <taxon>Atherinomorphae</taxon>
        <taxon>Cyprinodontiformes</taxon>
        <taxon>Goodeidae</taxon>
        <taxon>Ilyodon</taxon>
    </lineage>
</organism>
<gene>
    <name evidence="2" type="ORF">ILYODFUR_001426</name>
</gene>
<evidence type="ECO:0000313" key="3">
    <source>
        <dbReference type="Proteomes" id="UP001482620"/>
    </source>
</evidence>
<name>A0ABV0TGG4_9TELE</name>
<feature type="signal peptide" evidence="1">
    <location>
        <begin position="1"/>
        <end position="18"/>
    </location>
</feature>
<comment type="caution">
    <text evidence="2">The sequence shown here is derived from an EMBL/GenBank/DDBJ whole genome shotgun (WGS) entry which is preliminary data.</text>
</comment>
<reference evidence="2 3" key="1">
    <citation type="submission" date="2021-06" db="EMBL/GenBank/DDBJ databases">
        <authorList>
            <person name="Palmer J.M."/>
        </authorList>
    </citation>
    <scope>NUCLEOTIDE SEQUENCE [LARGE SCALE GENOMIC DNA]</scope>
    <source>
        <strain evidence="3">if_2019</strain>
        <tissue evidence="2">Muscle</tissue>
    </source>
</reference>
<evidence type="ECO:0000313" key="2">
    <source>
        <dbReference type="EMBL" id="MEQ2231536.1"/>
    </source>
</evidence>
<keyword evidence="3" id="KW-1185">Reference proteome</keyword>